<evidence type="ECO:0000256" key="2">
    <source>
        <dbReference type="ARBA" id="ARBA00022516"/>
    </source>
</evidence>
<dbReference type="Proteomes" id="UP000008136">
    <property type="component" value="Chromosome"/>
</dbReference>
<dbReference type="HOGENOM" id="CLU_072492_1_0_2"/>
<protein>
    <submittedName>
        <fullName evidence="12">Phosphatidylserine decarboxylase proenzyme</fullName>
        <ecNumber evidence="12">4.1.1.65</ecNumber>
    </submittedName>
</protein>
<evidence type="ECO:0000256" key="8">
    <source>
        <dbReference type="ARBA" id="ARBA00023239"/>
    </source>
</evidence>
<evidence type="ECO:0000256" key="5">
    <source>
        <dbReference type="ARBA" id="ARBA00023136"/>
    </source>
</evidence>
<sequence length="196" mass="21719">MIERSGLRLATIELALALLVFAAFPGISYLLLVAVTFTLLFFRDPPRRIQDGVVSPADGRVDYVGERRIEIFMGPFDCHINRSPVDGVVTKTRYIRGTFPPAYNRSGKAERNEIYISTPDGEFKVVQVAGFFARRIVCYVGKGDFVRKGQKIGIIKFGSRVILEVPDGYRFVKSVGEKVKAGETIAVKACSAYCGK</sequence>
<keyword evidence="7" id="KW-0594">Phospholipid biosynthesis</keyword>
<keyword evidence="11" id="KW-1133">Transmembrane helix</keyword>
<keyword evidence="11" id="KW-0812">Transmembrane</keyword>
<dbReference type="STRING" id="693661.Arcve_0398"/>
<dbReference type="GeneID" id="10393493"/>
<keyword evidence="4" id="KW-0443">Lipid metabolism</keyword>
<gene>
    <name evidence="12" type="ordered locus">Arcve_0398</name>
</gene>
<dbReference type="PANTHER" id="PTHR35809">
    <property type="entry name" value="ARCHAETIDYLSERINE DECARBOXYLASE PROENZYME-RELATED"/>
    <property type="match status" value="1"/>
</dbReference>
<keyword evidence="8 12" id="KW-0456">Lyase</keyword>
<evidence type="ECO:0000256" key="10">
    <source>
        <dbReference type="ARBA" id="ARBA00023317"/>
    </source>
</evidence>
<evidence type="ECO:0000256" key="4">
    <source>
        <dbReference type="ARBA" id="ARBA00023098"/>
    </source>
</evidence>
<dbReference type="GO" id="GO:0004609">
    <property type="term" value="F:phosphatidylserine decarboxylase activity"/>
    <property type="evidence" value="ECO:0007669"/>
    <property type="project" value="UniProtKB-EC"/>
</dbReference>
<dbReference type="AlphaFoldDB" id="F2KPK0"/>
<dbReference type="EC" id="4.1.1.65" evidence="12"/>
<feature type="transmembrane region" description="Helical" evidence="11">
    <location>
        <begin position="14"/>
        <end position="42"/>
    </location>
</feature>
<proteinExistence type="predicted"/>
<dbReference type="RefSeq" id="WP_013683105.1">
    <property type="nucleotide sequence ID" value="NC_015320.1"/>
</dbReference>
<keyword evidence="6" id="KW-0865">Zymogen</keyword>
<dbReference type="KEGG" id="ave:Arcve_0398"/>
<accession>F2KPK0</accession>
<evidence type="ECO:0000256" key="7">
    <source>
        <dbReference type="ARBA" id="ARBA00023209"/>
    </source>
</evidence>
<organism evidence="12 13">
    <name type="scientific">Archaeoglobus veneficus (strain DSM 11195 / SNP6)</name>
    <dbReference type="NCBI Taxonomy" id="693661"/>
    <lineage>
        <taxon>Archaea</taxon>
        <taxon>Methanobacteriati</taxon>
        <taxon>Methanobacteriota</taxon>
        <taxon>Archaeoglobi</taxon>
        <taxon>Archaeoglobales</taxon>
        <taxon>Archaeoglobaceae</taxon>
        <taxon>Archaeoglobus</taxon>
    </lineage>
</organism>
<keyword evidence="3" id="KW-0210">Decarboxylase</keyword>
<evidence type="ECO:0000256" key="6">
    <source>
        <dbReference type="ARBA" id="ARBA00023145"/>
    </source>
</evidence>
<dbReference type="PANTHER" id="PTHR35809:SF1">
    <property type="entry name" value="ARCHAETIDYLSERINE DECARBOXYLASE PROENZYME-RELATED"/>
    <property type="match status" value="1"/>
</dbReference>
<keyword evidence="2" id="KW-0444">Lipid biosynthesis</keyword>
<keyword evidence="1" id="KW-1003">Cell membrane</keyword>
<dbReference type="NCBIfam" id="NF003685">
    <property type="entry name" value="PRK05305.2-5"/>
    <property type="match status" value="1"/>
</dbReference>
<name>F2KPK0_ARCVS</name>
<keyword evidence="5 11" id="KW-0472">Membrane</keyword>
<keyword evidence="9" id="KW-1208">Phospholipid metabolism</keyword>
<dbReference type="InterPro" id="IPR003817">
    <property type="entry name" value="PS_Dcarbxylase"/>
</dbReference>
<evidence type="ECO:0000313" key="12">
    <source>
        <dbReference type="EMBL" id="AEA46431.1"/>
    </source>
</evidence>
<evidence type="ECO:0000256" key="9">
    <source>
        <dbReference type="ARBA" id="ARBA00023264"/>
    </source>
</evidence>
<reference evidence="12 13" key="1">
    <citation type="submission" date="2011-03" db="EMBL/GenBank/DDBJ databases">
        <title>The complete genome of Archaeoglobus veneficus SNP6.</title>
        <authorList>
            <consortium name="US DOE Joint Genome Institute (JGI-PGF)"/>
            <person name="Lucas S."/>
            <person name="Copeland A."/>
            <person name="Lapidus A."/>
            <person name="Bruce D."/>
            <person name="Goodwin L."/>
            <person name="Pitluck S."/>
            <person name="Kyrpides N."/>
            <person name="Mavromatis K."/>
            <person name="Pagani I."/>
            <person name="Ivanova N."/>
            <person name="Mikhailova N."/>
            <person name="Lu M."/>
            <person name="Detter J.C."/>
            <person name="Tapia R."/>
            <person name="Han C."/>
            <person name="Land M."/>
            <person name="Hauser L."/>
            <person name="Markowitz V."/>
            <person name="Cheng J.-F."/>
            <person name="Hugenholtz P."/>
            <person name="Woyke T."/>
            <person name="Wu D."/>
            <person name="Spring S."/>
            <person name="Brambilla E."/>
            <person name="Klenk H.-P."/>
            <person name="Eisen J.A."/>
        </authorList>
    </citation>
    <scope>NUCLEOTIDE SEQUENCE [LARGE SCALE GENOMIC DNA]</scope>
    <source>
        <strain>SNP6</strain>
    </source>
</reference>
<dbReference type="Pfam" id="PF02666">
    <property type="entry name" value="PS_Dcarbxylase"/>
    <property type="match status" value="1"/>
</dbReference>
<dbReference type="EMBL" id="CP002588">
    <property type="protein sequence ID" value="AEA46431.1"/>
    <property type="molecule type" value="Genomic_DNA"/>
</dbReference>
<dbReference type="GO" id="GO:0008654">
    <property type="term" value="P:phospholipid biosynthetic process"/>
    <property type="evidence" value="ECO:0007669"/>
    <property type="project" value="UniProtKB-KW"/>
</dbReference>
<keyword evidence="10" id="KW-0670">Pyruvate</keyword>
<dbReference type="OrthoDB" id="50255at2157"/>
<dbReference type="eggNOG" id="arCOG04470">
    <property type="taxonomic scope" value="Archaea"/>
</dbReference>
<dbReference type="InterPro" id="IPR033175">
    <property type="entry name" value="PSD-A"/>
</dbReference>
<evidence type="ECO:0000256" key="1">
    <source>
        <dbReference type="ARBA" id="ARBA00022475"/>
    </source>
</evidence>
<evidence type="ECO:0000313" key="13">
    <source>
        <dbReference type="Proteomes" id="UP000008136"/>
    </source>
</evidence>
<evidence type="ECO:0000256" key="3">
    <source>
        <dbReference type="ARBA" id="ARBA00022793"/>
    </source>
</evidence>
<keyword evidence="13" id="KW-1185">Reference proteome</keyword>
<evidence type="ECO:0000256" key="11">
    <source>
        <dbReference type="SAM" id="Phobius"/>
    </source>
</evidence>